<accession>A0A7Y6TV49</accession>
<feature type="transmembrane region" description="Helical" evidence="7">
    <location>
        <begin position="221"/>
        <end position="242"/>
    </location>
</feature>
<feature type="transmembrane region" description="Helical" evidence="7">
    <location>
        <begin position="402"/>
        <end position="427"/>
    </location>
</feature>
<feature type="transmembrane region" description="Helical" evidence="7">
    <location>
        <begin position="278"/>
        <end position="302"/>
    </location>
</feature>
<keyword evidence="3 7" id="KW-0997">Cell inner membrane</keyword>
<evidence type="ECO:0000256" key="2">
    <source>
        <dbReference type="ARBA" id="ARBA00022475"/>
    </source>
</evidence>
<keyword evidence="2" id="KW-1003">Cell membrane</keyword>
<dbReference type="Pfam" id="PF06808">
    <property type="entry name" value="DctM"/>
    <property type="match status" value="1"/>
</dbReference>
<feature type="transmembrane region" description="Helical" evidence="7">
    <location>
        <begin position="322"/>
        <end position="350"/>
    </location>
</feature>
<dbReference type="PANTHER" id="PTHR33362">
    <property type="entry name" value="SIALIC ACID TRAP TRANSPORTER PERMEASE PROTEIN SIAT-RELATED"/>
    <property type="match status" value="1"/>
</dbReference>
<dbReference type="PIRSF" id="PIRSF006066">
    <property type="entry name" value="HI0050"/>
    <property type="match status" value="1"/>
</dbReference>
<evidence type="ECO:0000256" key="4">
    <source>
        <dbReference type="ARBA" id="ARBA00022692"/>
    </source>
</evidence>
<feature type="domain" description="TRAP C4-dicarboxylate transport system permease DctM subunit" evidence="8">
    <location>
        <begin position="12"/>
        <end position="422"/>
    </location>
</feature>
<name>A0A7Y6TV49_9BURK</name>
<dbReference type="InterPro" id="IPR010656">
    <property type="entry name" value="DctM"/>
</dbReference>
<evidence type="ECO:0000259" key="8">
    <source>
        <dbReference type="Pfam" id="PF06808"/>
    </source>
</evidence>
<evidence type="ECO:0000256" key="5">
    <source>
        <dbReference type="ARBA" id="ARBA00022989"/>
    </source>
</evidence>
<sequence length="433" mass="45758">MNDVLLTVFLVAALFAILASGVWIGLALAGVAWIGMTLFSARPAGDAMALTIWGSSSSWTLTALPLFVWMGEILFRTRLSEDMFRGLAPWMQRIPGRLLHTNILGCTIFAAVSGSSAATCATVGKMTLPELRSRGYPDGIVIGSLAGAGTLGLMIPPSLIMIVYGVSADVSIARLFAAGVFPGLLVAGLMMTYVIGWAMLNPGKVPPAENVGGFMDKVRASGSLIPVVLLIIGVLGSIYTGIATATEAAAVGVAGSLILSAAQGSLNARTFYESLMGATRLFCMIALILAGAAFLTLAMGYMGLPRQLAEWIGSLHLSPLMLLFALMIFYIVLGCFLDGISMIVLTMGVVMPIVNAAKIDPIWFGIFLVIVVEMAQITPPVGFNLFVLQGMTGKELPWIARVAFPMFLLLVLAVGLIYAFPGLVTWLPSRVMN</sequence>
<comment type="subcellular location">
    <subcellularLocation>
        <location evidence="1 7">Cell inner membrane</location>
        <topology evidence="1 7">Multi-pass membrane protein</topology>
    </subcellularLocation>
</comment>
<dbReference type="NCBIfam" id="TIGR00786">
    <property type="entry name" value="dctM"/>
    <property type="match status" value="1"/>
</dbReference>
<dbReference type="GO" id="GO:0022857">
    <property type="term" value="F:transmembrane transporter activity"/>
    <property type="evidence" value="ECO:0007669"/>
    <property type="project" value="UniProtKB-UniRule"/>
</dbReference>
<comment type="function">
    <text evidence="7">Part of the tripartite ATP-independent periplasmic (TRAP) transport system.</text>
</comment>
<comment type="caution">
    <text evidence="9">The sequence shown here is derived from an EMBL/GenBank/DDBJ whole genome shotgun (WGS) entry which is preliminary data.</text>
</comment>
<evidence type="ECO:0000256" key="7">
    <source>
        <dbReference type="RuleBase" id="RU369079"/>
    </source>
</evidence>
<evidence type="ECO:0000256" key="3">
    <source>
        <dbReference type="ARBA" id="ARBA00022519"/>
    </source>
</evidence>
<dbReference type="Proteomes" id="UP000529637">
    <property type="component" value="Unassembled WGS sequence"/>
</dbReference>
<dbReference type="EMBL" id="JABWMJ010000001">
    <property type="protein sequence ID" value="NUZ04547.1"/>
    <property type="molecule type" value="Genomic_DNA"/>
</dbReference>
<organism evidence="9 10">
    <name type="scientific">Piscinibacter koreensis</name>
    <dbReference type="NCBI Taxonomy" id="2742824"/>
    <lineage>
        <taxon>Bacteria</taxon>
        <taxon>Pseudomonadati</taxon>
        <taxon>Pseudomonadota</taxon>
        <taxon>Betaproteobacteria</taxon>
        <taxon>Burkholderiales</taxon>
        <taxon>Sphaerotilaceae</taxon>
        <taxon>Piscinibacter</taxon>
    </lineage>
</organism>
<evidence type="ECO:0000313" key="10">
    <source>
        <dbReference type="Proteomes" id="UP000529637"/>
    </source>
</evidence>
<dbReference type="GO" id="GO:0005886">
    <property type="term" value="C:plasma membrane"/>
    <property type="evidence" value="ECO:0007669"/>
    <property type="project" value="UniProtKB-SubCell"/>
</dbReference>
<feature type="transmembrane region" description="Helical" evidence="7">
    <location>
        <begin position="140"/>
        <end position="164"/>
    </location>
</feature>
<keyword evidence="6 7" id="KW-0472">Membrane</keyword>
<dbReference type="RefSeq" id="WP_176065582.1">
    <property type="nucleotide sequence ID" value="NZ_JABWMJ010000001.1"/>
</dbReference>
<keyword evidence="4 7" id="KW-0812">Transmembrane</keyword>
<feature type="transmembrane region" description="Helical" evidence="7">
    <location>
        <begin position="362"/>
        <end position="382"/>
    </location>
</feature>
<dbReference type="InterPro" id="IPR004681">
    <property type="entry name" value="TRAP_DctM"/>
</dbReference>
<reference evidence="9 10" key="1">
    <citation type="submission" date="2020-06" db="EMBL/GenBank/DDBJ databases">
        <title>Schlegella sp. ID0723 isolated from air conditioner.</title>
        <authorList>
            <person name="Kim D.Y."/>
            <person name="Kim D.-U."/>
        </authorList>
    </citation>
    <scope>NUCLEOTIDE SEQUENCE [LARGE SCALE GENOMIC DNA]</scope>
    <source>
        <strain evidence="9 10">ID0723</strain>
    </source>
</reference>
<gene>
    <name evidence="9" type="ORF">HQN59_02125</name>
</gene>
<protein>
    <recommendedName>
        <fullName evidence="7">TRAP transporter large permease protein</fullName>
    </recommendedName>
</protein>
<dbReference type="AlphaFoldDB" id="A0A7Y6TV49"/>
<dbReference type="PANTHER" id="PTHR33362:SF5">
    <property type="entry name" value="C4-DICARBOXYLATE TRAP TRANSPORTER LARGE PERMEASE PROTEIN DCTM"/>
    <property type="match status" value="1"/>
</dbReference>
<evidence type="ECO:0000256" key="1">
    <source>
        <dbReference type="ARBA" id="ARBA00004429"/>
    </source>
</evidence>
<keyword evidence="10" id="KW-1185">Reference proteome</keyword>
<evidence type="ECO:0000313" key="9">
    <source>
        <dbReference type="EMBL" id="NUZ04547.1"/>
    </source>
</evidence>
<comment type="caution">
    <text evidence="7">Lacks conserved residue(s) required for the propagation of feature annotation.</text>
</comment>
<comment type="similarity">
    <text evidence="7">Belongs to the TRAP transporter large permease family.</text>
</comment>
<proteinExistence type="inferred from homology"/>
<comment type="subunit">
    <text evidence="7">The complex comprises the extracytoplasmic solute receptor protein and the two transmembrane proteins.</text>
</comment>
<evidence type="ECO:0000256" key="6">
    <source>
        <dbReference type="ARBA" id="ARBA00023136"/>
    </source>
</evidence>
<feature type="transmembrane region" description="Helical" evidence="7">
    <location>
        <begin position="176"/>
        <end position="200"/>
    </location>
</feature>
<feature type="transmembrane region" description="Helical" evidence="7">
    <location>
        <begin position="53"/>
        <end position="75"/>
    </location>
</feature>
<keyword evidence="5 7" id="KW-1133">Transmembrane helix</keyword>
<keyword evidence="7" id="KW-0813">Transport</keyword>